<gene>
    <name evidence="6" type="ORF">Pfra01_002018300</name>
</gene>
<feature type="compositionally biased region" description="Polar residues" evidence="3">
    <location>
        <begin position="436"/>
        <end position="451"/>
    </location>
</feature>
<keyword evidence="7" id="KW-1185">Reference proteome</keyword>
<dbReference type="PANTHER" id="PTHR37984">
    <property type="entry name" value="PROTEIN CBG26694"/>
    <property type="match status" value="1"/>
</dbReference>
<feature type="region of interest" description="Disordered" evidence="3">
    <location>
        <begin position="294"/>
        <end position="466"/>
    </location>
</feature>
<dbReference type="InterPro" id="IPR036397">
    <property type="entry name" value="RNaseH_sf"/>
</dbReference>
<dbReference type="InterPro" id="IPR050951">
    <property type="entry name" value="Retrovirus_Pol_polyprotein"/>
</dbReference>
<evidence type="ECO:0000256" key="2">
    <source>
        <dbReference type="ARBA" id="ARBA00023242"/>
    </source>
</evidence>
<dbReference type="PANTHER" id="PTHR37984:SF5">
    <property type="entry name" value="PROTEIN NYNRIN-LIKE"/>
    <property type="match status" value="1"/>
</dbReference>
<evidence type="ECO:0000256" key="1">
    <source>
        <dbReference type="ARBA" id="ARBA00004123"/>
    </source>
</evidence>
<name>A0A9W7D0J8_9STRA</name>
<dbReference type="PROSITE" id="PS50994">
    <property type="entry name" value="INTEGRASE"/>
    <property type="match status" value="1"/>
</dbReference>
<feature type="compositionally biased region" description="Basic and acidic residues" evidence="3">
    <location>
        <begin position="418"/>
        <end position="427"/>
    </location>
</feature>
<dbReference type="InterPro" id="IPR000953">
    <property type="entry name" value="Chromo/chromo_shadow_dom"/>
</dbReference>
<protein>
    <submittedName>
        <fullName evidence="6">Unnamed protein product</fullName>
    </submittedName>
</protein>
<evidence type="ECO:0000313" key="6">
    <source>
        <dbReference type="EMBL" id="GMF50515.1"/>
    </source>
</evidence>
<evidence type="ECO:0000259" key="4">
    <source>
        <dbReference type="PROSITE" id="PS50013"/>
    </source>
</evidence>
<keyword evidence="2" id="KW-0539">Nucleus</keyword>
<dbReference type="EMBL" id="BSXT01002710">
    <property type="protein sequence ID" value="GMF50515.1"/>
    <property type="molecule type" value="Genomic_DNA"/>
</dbReference>
<dbReference type="InterPro" id="IPR023780">
    <property type="entry name" value="Chromo_domain"/>
</dbReference>
<evidence type="ECO:0000256" key="3">
    <source>
        <dbReference type="SAM" id="MobiDB-lite"/>
    </source>
</evidence>
<dbReference type="PROSITE" id="PS00598">
    <property type="entry name" value="CHROMO_1"/>
    <property type="match status" value="1"/>
</dbReference>
<dbReference type="AlphaFoldDB" id="A0A9W7D0J8"/>
<feature type="compositionally biased region" description="Low complexity" evidence="3">
    <location>
        <begin position="131"/>
        <end position="140"/>
    </location>
</feature>
<evidence type="ECO:0000313" key="7">
    <source>
        <dbReference type="Proteomes" id="UP001165121"/>
    </source>
</evidence>
<dbReference type="Pfam" id="PF00385">
    <property type="entry name" value="Chromo"/>
    <property type="match status" value="1"/>
</dbReference>
<dbReference type="SUPFAM" id="SSF53098">
    <property type="entry name" value="Ribonuclease H-like"/>
    <property type="match status" value="1"/>
</dbReference>
<dbReference type="Pfam" id="PF24626">
    <property type="entry name" value="SH3_Tf2-1"/>
    <property type="match status" value="1"/>
</dbReference>
<dbReference type="GO" id="GO:0005634">
    <property type="term" value="C:nucleus"/>
    <property type="evidence" value="ECO:0007669"/>
    <property type="project" value="UniProtKB-SubCell"/>
</dbReference>
<accession>A0A9W7D0J8</accession>
<dbReference type="OrthoDB" id="119747at2759"/>
<dbReference type="GO" id="GO:0015074">
    <property type="term" value="P:DNA integration"/>
    <property type="evidence" value="ECO:0007669"/>
    <property type="project" value="InterPro"/>
</dbReference>
<comment type="subcellular location">
    <subcellularLocation>
        <location evidence="1">Nucleus</location>
    </subcellularLocation>
</comment>
<dbReference type="GO" id="GO:0003676">
    <property type="term" value="F:nucleic acid binding"/>
    <property type="evidence" value="ECO:0007669"/>
    <property type="project" value="InterPro"/>
</dbReference>
<dbReference type="InterPro" id="IPR012337">
    <property type="entry name" value="RNaseH-like_sf"/>
</dbReference>
<dbReference type="InterPro" id="IPR056924">
    <property type="entry name" value="SH3_Tf2-1"/>
</dbReference>
<dbReference type="Gene3D" id="3.30.420.10">
    <property type="entry name" value="Ribonuclease H-like superfamily/Ribonuclease H"/>
    <property type="match status" value="1"/>
</dbReference>
<evidence type="ECO:0000259" key="5">
    <source>
        <dbReference type="PROSITE" id="PS50994"/>
    </source>
</evidence>
<comment type="caution">
    <text evidence="6">The sequence shown here is derived from an EMBL/GenBank/DDBJ whole genome shotgun (WGS) entry which is preliminary data.</text>
</comment>
<feature type="domain" description="Integrase catalytic" evidence="5">
    <location>
        <begin position="1"/>
        <end position="125"/>
    </location>
</feature>
<dbReference type="InterPro" id="IPR001584">
    <property type="entry name" value="Integrase_cat-core"/>
</dbReference>
<dbReference type="Gene3D" id="2.40.50.40">
    <property type="match status" value="1"/>
</dbReference>
<dbReference type="PROSITE" id="PS50013">
    <property type="entry name" value="CHROMO_2"/>
    <property type="match status" value="1"/>
</dbReference>
<sequence>MVHLATVLDTVTGEQAARLFVDCVFRHHGLPETIVSDREPRFTAAFWKTLFRLLGTKLSMSTADHPHTDGQTECVNRVLEDTLHSVCAEAPRTWSDMLPMVEFALNNAVHASTGFTPFYLNGLRHPQVPLTLRGGTRSSGLSGGGDRKELSSQVSDVRPASLRKRLLTFVDNRLNVISRVREAMAQVQDRQKVYSDQNGRGNLNVFNVGGLVLLDTRNLPLDTVSSVGSNKLKHRFIGPFKVLGRHGNAYAIDLPKSMNTHLTFCRLKRYHDPQRQSAPDNPSQGQEEVIESLQNETGSQKPLGVPRKPVQARGKRVGSPAGRMTKVRAVGAPQQGLHKPGGPSMAHHTCESRTTVSSRAAGSTLRQRPLGGQHGHGDHGSHAGGSGPQRGGPPGPPASRTGRQLDRQGQGPTQSQLRKSDHGRDASHPIAMQPLGRQSSTEIENPQSLSEARSRTRPPPALLDRNGDLHYHVERVLQERRVHGKRQLLVKWRGYPASQNSWEPEDRLRVDCPKVVAIWDQKRQQLRQ</sequence>
<dbReference type="SMART" id="SM00298">
    <property type="entry name" value="CHROMO"/>
    <property type="match status" value="1"/>
</dbReference>
<dbReference type="InterPro" id="IPR023779">
    <property type="entry name" value="Chromodomain_CS"/>
</dbReference>
<reference evidence="6" key="1">
    <citation type="submission" date="2023-04" db="EMBL/GenBank/DDBJ databases">
        <title>Phytophthora fragariaefolia NBRC 109709.</title>
        <authorList>
            <person name="Ichikawa N."/>
            <person name="Sato H."/>
            <person name="Tonouchi N."/>
        </authorList>
    </citation>
    <scope>NUCLEOTIDE SEQUENCE</scope>
    <source>
        <strain evidence="6">NBRC 109709</strain>
    </source>
</reference>
<dbReference type="Proteomes" id="UP001165121">
    <property type="component" value="Unassembled WGS sequence"/>
</dbReference>
<dbReference type="CDD" id="cd00024">
    <property type="entry name" value="CD_CSD"/>
    <property type="match status" value="1"/>
</dbReference>
<feature type="region of interest" description="Disordered" evidence="3">
    <location>
        <begin position="131"/>
        <end position="156"/>
    </location>
</feature>
<feature type="compositionally biased region" description="Polar residues" evidence="3">
    <location>
        <begin position="352"/>
        <end position="366"/>
    </location>
</feature>
<dbReference type="SUPFAM" id="SSF54160">
    <property type="entry name" value="Chromo domain-like"/>
    <property type="match status" value="1"/>
</dbReference>
<feature type="domain" description="Chromo" evidence="4">
    <location>
        <begin position="471"/>
        <end position="528"/>
    </location>
</feature>
<organism evidence="6 7">
    <name type="scientific">Phytophthora fragariaefolia</name>
    <dbReference type="NCBI Taxonomy" id="1490495"/>
    <lineage>
        <taxon>Eukaryota</taxon>
        <taxon>Sar</taxon>
        <taxon>Stramenopiles</taxon>
        <taxon>Oomycota</taxon>
        <taxon>Peronosporomycetes</taxon>
        <taxon>Peronosporales</taxon>
        <taxon>Peronosporaceae</taxon>
        <taxon>Phytophthora</taxon>
    </lineage>
</organism>
<proteinExistence type="predicted"/>
<dbReference type="InterPro" id="IPR016197">
    <property type="entry name" value="Chromo-like_dom_sf"/>
</dbReference>